<reference evidence="8" key="1">
    <citation type="journal article" date="2009" name="Mol. Biol. Evol.">
        <title>The chloroplast genomes of the green algae Pyramimonas, Monomastix, and Pycnococcus shed new light on the evolutionary history of prasinophytes and the origin of the secondary chloroplasts of euglenids.</title>
        <authorList>
            <person name="Turmel M."/>
            <person name="Gagnon M.C."/>
            <person name="O'Kelly C.J."/>
            <person name="Otis C."/>
            <person name="Lemieux C."/>
        </authorList>
    </citation>
    <scope>NUCLEOTIDE SEQUENCE</scope>
    <source>
        <strain evidence="8">CCMP 1203</strain>
    </source>
</reference>
<dbReference type="NCBIfam" id="TIGR03632">
    <property type="entry name" value="uS11_bact"/>
    <property type="match status" value="1"/>
</dbReference>
<accession>C0JWW3</accession>
<dbReference type="PANTHER" id="PTHR11759">
    <property type="entry name" value="40S RIBOSOMAL PROTEIN S14/30S RIBOSOMAL PROTEIN S11"/>
    <property type="match status" value="1"/>
</dbReference>
<evidence type="ECO:0000256" key="6">
    <source>
        <dbReference type="ARBA" id="ARBA00035260"/>
    </source>
</evidence>
<dbReference type="AlphaFoldDB" id="C0JWW3"/>
<dbReference type="NCBIfam" id="NF003698">
    <property type="entry name" value="PRK05309.1"/>
    <property type="match status" value="1"/>
</dbReference>
<sequence length="128" mass="13807">MVKQVRKARNVRRRLPRGVVHIYASFNNTIVNVTDSNGNVVAWSSAGACGFKGAKRGTPFAAQMAAQQVVQKCTDMGMKRIEVVLRGPGAGRDTSVRALQAGGLAITLLRDITALPHNGCRPPKNRRV</sequence>
<evidence type="ECO:0000256" key="3">
    <source>
        <dbReference type="ARBA" id="ARBA00022884"/>
    </source>
</evidence>
<evidence type="ECO:0000256" key="1">
    <source>
        <dbReference type="ARBA" id="ARBA00006194"/>
    </source>
</evidence>
<dbReference type="EMBL" id="FJ493498">
    <property type="protein sequence ID" value="ACK36835.1"/>
    <property type="molecule type" value="Genomic_DNA"/>
</dbReference>
<keyword evidence="5 7" id="KW-0687">Ribonucleoprotein</keyword>
<organism evidence="8">
    <name type="scientific">Pycnococcus provasolii</name>
    <dbReference type="NCBI Taxonomy" id="41880"/>
    <lineage>
        <taxon>Eukaryota</taxon>
        <taxon>Viridiplantae</taxon>
        <taxon>Chlorophyta</taxon>
        <taxon>Pseudoscourfieldiophyceae</taxon>
        <taxon>Pseudoscourfieldiales</taxon>
        <taxon>Pycnococcaceae</taxon>
        <taxon>Pycnococcus</taxon>
    </lineage>
</organism>
<name>C0JWW3_9CHLO</name>
<dbReference type="GO" id="GO:0005840">
    <property type="term" value="C:ribosome"/>
    <property type="evidence" value="ECO:0007669"/>
    <property type="project" value="UniProtKB-KW"/>
</dbReference>
<comment type="subcellular location">
    <subcellularLocation>
        <location evidence="7">Plastid</location>
        <location evidence="7">Chloroplast</location>
    </subcellularLocation>
</comment>
<evidence type="ECO:0000313" key="8">
    <source>
        <dbReference type="EMBL" id="ACK36835.1"/>
    </source>
</evidence>
<dbReference type="GO" id="GO:0009507">
    <property type="term" value="C:chloroplast"/>
    <property type="evidence" value="ECO:0007669"/>
    <property type="project" value="UniProtKB-SubCell"/>
</dbReference>
<evidence type="ECO:0000256" key="4">
    <source>
        <dbReference type="ARBA" id="ARBA00022980"/>
    </source>
</evidence>
<geneLocation type="chloroplast" evidence="8"/>
<protein>
    <recommendedName>
        <fullName evidence="6 7">Small ribosomal subunit protein uS11c</fullName>
    </recommendedName>
</protein>
<dbReference type="GO" id="GO:0006412">
    <property type="term" value="P:translation"/>
    <property type="evidence" value="ECO:0007669"/>
    <property type="project" value="UniProtKB-UniRule"/>
</dbReference>
<dbReference type="InterPro" id="IPR001971">
    <property type="entry name" value="Ribosomal_uS11"/>
</dbReference>
<comment type="subunit">
    <text evidence="7">Part of the 30S ribosomal subunit.</text>
</comment>
<dbReference type="Gene3D" id="3.30.420.80">
    <property type="entry name" value="Ribosomal protein S11"/>
    <property type="match status" value="1"/>
</dbReference>
<dbReference type="InterPro" id="IPR036967">
    <property type="entry name" value="Ribosomal_uS11_sf"/>
</dbReference>
<dbReference type="SUPFAM" id="SSF53137">
    <property type="entry name" value="Translational machinery components"/>
    <property type="match status" value="1"/>
</dbReference>
<evidence type="ECO:0000256" key="2">
    <source>
        <dbReference type="ARBA" id="ARBA00022730"/>
    </source>
</evidence>
<comment type="similarity">
    <text evidence="1 7">Belongs to the universal ribosomal protein uS11 family.</text>
</comment>
<dbReference type="RefSeq" id="YP_002600848.1">
    <property type="nucleotide sequence ID" value="NC_012097.1"/>
</dbReference>
<keyword evidence="3 7" id="KW-0694">RNA-binding</keyword>
<keyword evidence="8" id="KW-0934">Plastid</keyword>
<dbReference type="HAMAP" id="MF_01310">
    <property type="entry name" value="Ribosomal_uS11"/>
    <property type="match status" value="1"/>
</dbReference>
<dbReference type="PIRSF" id="PIRSF002131">
    <property type="entry name" value="Ribosomal_S11"/>
    <property type="match status" value="1"/>
</dbReference>
<dbReference type="FunFam" id="3.30.420.80:FF:000010">
    <property type="entry name" value="30S ribosomal protein S11"/>
    <property type="match status" value="1"/>
</dbReference>
<dbReference type="Pfam" id="PF00411">
    <property type="entry name" value="Ribosomal_S11"/>
    <property type="match status" value="1"/>
</dbReference>
<evidence type="ECO:0000256" key="5">
    <source>
        <dbReference type="ARBA" id="ARBA00023274"/>
    </source>
</evidence>
<dbReference type="GO" id="GO:1990904">
    <property type="term" value="C:ribonucleoprotein complex"/>
    <property type="evidence" value="ECO:0007669"/>
    <property type="project" value="UniProtKB-KW"/>
</dbReference>
<gene>
    <name evidence="7 8" type="primary">rps11</name>
</gene>
<keyword evidence="2 7" id="KW-0699">rRNA-binding</keyword>
<proteinExistence type="inferred from homology"/>
<keyword evidence="8" id="KW-0150">Chloroplast</keyword>
<dbReference type="GeneID" id="7498363"/>
<dbReference type="GO" id="GO:0003735">
    <property type="term" value="F:structural constituent of ribosome"/>
    <property type="evidence" value="ECO:0007669"/>
    <property type="project" value="InterPro"/>
</dbReference>
<dbReference type="InterPro" id="IPR019981">
    <property type="entry name" value="Ribosomal_uS11_bac-type"/>
</dbReference>
<keyword evidence="4 7" id="KW-0689">Ribosomal protein</keyword>
<dbReference type="GO" id="GO:0019843">
    <property type="term" value="F:rRNA binding"/>
    <property type="evidence" value="ECO:0007669"/>
    <property type="project" value="UniProtKB-UniRule"/>
</dbReference>
<evidence type="ECO:0000256" key="7">
    <source>
        <dbReference type="HAMAP-Rule" id="MF_01310"/>
    </source>
</evidence>